<dbReference type="InParanoid" id="A0A0C3EFG4"/>
<evidence type="ECO:0000313" key="2">
    <source>
        <dbReference type="EMBL" id="KIM71420.1"/>
    </source>
</evidence>
<name>A0A0C3EFG4_PILCF</name>
<accession>A0A0C3EFG4</accession>
<feature type="region of interest" description="Disordered" evidence="1">
    <location>
        <begin position="171"/>
        <end position="210"/>
    </location>
</feature>
<feature type="compositionally biased region" description="Basic and acidic residues" evidence="1">
    <location>
        <begin position="362"/>
        <end position="384"/>
    </location>
</feature>
<dbReference type="OrthoDB" id="3357341at2759"/>
<reference evidence="2 3" key="1">
    <citation type="submission" date="2014-04" db="EMBL/GenBank/DDBJ databases">
        <authorList>
            <consortium name="DOE Joint Genome Institute"/>
            <person name="Kuo A."/>
            <person name="Tarkka M."/>
            <person name="Buscot F."/>
            <person name="Kohler A."/>
            <person name="Nagy L.G."/>
            <person name="Floudas D."/>
            <person name="Copeland A."/>
            <person name="Barry K.W."/>
            <person name="Cichocki N."/>
            <person name="Veneault-Fourrey C."/>
            <person name="LaButti K."/>
            <person name="Lindquist E.A."/>
            <person name="Lipzen A."/>
            <person name="Lundell T."/>
            <person name="Morin E."/>
            <person name="Murat C."/>
            <person name="Sun H."/>
            <person name="Tunlid A."/>
            <person name="Henrissat B."/>
            <person name="Grigoriev I.V."/>
            <person name="Hibbett D.S."/>
            <person name="Martin F."/>
            <person name="Nordberg H.P."/>
            <person name="Cantor M.N."/>
            <person name="Hua S.X."/>
        </authorList>
    </citation>
    <scope>NUCLEOTIDE SEQUENCE [LARGE SCALE GENOMIC DNA]</scope>
    <source>
        <strain evidence="2 3">F 1598</strain>
    </source>
</reference>
<dbReference type="STRING" id="765440.A0A0C3EFG4"/>
<proteinExistence type="predicted"/>
<dbReference type="EMBL" id="KN833323">
    <property type="protein sequence ID" value="KIM71420.1"/>
    <property type="molecule type" value="Genomic_DNA"/>
</dbReference>
<evidence type="ECO:0000313" key="3">
    <source>
        <dbReference type="Proteomes" id="UP000054166"/>
    </source>
</evidence>
<dbReference type="HOGENOM" id="CLU_024142_0_0_1"/>
<feature type="compositionally biased region" description="Polar residues" evidence="1">
    <location>
        <begin position="323"/>
        <end position="332"/>
    </location>
</feature>
<feature type="compositionally biased region" description="Polar residues" evidence="1">
    <location>
        <begin position="403"/>
        <end position="421"/>
    </location>
</feature>
<gene>
    <name evidence="2" type="ORF">PILCRDRAFT_17092</name>
</gene>
<feature type="region of interest" description="Disordered" evidence="1">
    <location>
        <begin position="403"/>
        <end position="518"/>
    </location>
</feature>
<sequence length="534" mass="58870">MSLDKNLFTLHVTPDKDDPNIVDLVDPNGIAHYRKQRVPGISYKMEVYDPMSESLLISASAPSATSKHKTLELYNPTILVELKYTGTLTFRWGFEWEEHEFEWKREECFMLRKPDPPVLVAVTKEPPGRIKTSTVQILDYNLNRFDIEDRKGLEIVILTSLLTFQDSSDVYHGSREDNSPSNPSTLPAFDTRKTSEGAPLPPPKPAPKTGVDRIAEIQAMRREVNEVSVEDEGNVDDYAQYCANLLQDDAMLFITVRSSAAIQVPKVLQIVEQTKRIRHKAGLADDQELHQYVLYDAAPIQKVPKRINLNDALDKDKAKTDSKYSPPTSLTIHLSKIHMPELQPRANPSTVANTKPNNSGNKGDKNDKAAREAEEKRRREEKKGLAKPAVSCIRANEFATAQGNKFAKSSSPSRIHSNQIYPGQPSPSPSQLNNPSIYTAPPPRPPHSPYSHPYPQSGPPPSNSTSFYGAGSYSLRPSSAGANLGVPGALNTQPAGSYPGGPPLVQGQRPTTPSPATAATAVVSSLLDKFWHKS</sequence>
<keyword evidence="3" id="KW-1185">Reference proteome</keyword>
<dbReference type="AlphaFoldDB" id="A0A0C3EFG4"/>
<evidence type="ECO:0000256" key="1">
    <source>
        <dbReference type="SAM" id="MobiDB-lite"/>
    </source>
</evidence>
<feature type="region of interest" description="Disordered" evidence="1">
    <location>
        <begin position="314"/>
        <end position="388"/>
    </location>
</feature>
<reference evidence="3" key="2">
    <citation type="submission" date="2015-01" db="EMBL/GenBank/DDBJ databases">
        <title>Evolutionary Origins and Diversification of the Mycorrhizal Mutualists.</title>
        <authorList>
            <consortium name="DOE Joint Genome Institute"/>
            <consortium name="Mycorrhizal Genomics Consortium"/>
            <person name="Kohler A."/>
            <person name="Kuo A."/>
            <person name="Nagy L.G."/>
            <person name="Floudas D."/>
            <person name="Copeland A."/>
            <person name="Barry K.W."/>
            <person name="Cichocki N."/>
            <person name="Veneault-Fourrey C."/>
            <person name="LaButti K."/>
            <person name="Lindquist E.A."/>
            <person name="Lipzen A."/>
            <person name="Lundell T."/>
            <person name="Morin E."/>
            <person name="Murat C."/>
            <person name="Riley R."/>
            <person name="Ohm R."/>
            <person name="Sun H."/>
            <person name="Tunlid A."/>
            <person name="Henrissat B."/>
            <person name="Grigoriev I.V."/>
            <person name="Hibbett D.S."/>
            <person name="Martin F."/>
        </authorList>
    </citation>
    <scope>NUCLEOTIDE SEQUENCE [LARGE SCALE GENOMIC DNA]</scope>
    <source>
        <strain evidence="3">F 1598</strain>
    </source>
</reference>
<dbReference type="Proteomes" id="UP000054166">
    <property type="component" value="Unassembled WGS sequence"/>
</dbReference>
<organism evidence="2 3">
    <name type="scientific">Piloderma croceum (strain F 1598)</name>
    <dbReference type="NCBI Taxonomy" id="765440"/>
    <lineage>
        <taxon>Eukaryota</taxon>
        <taxon>Fungi</taxon>
        <taxon>Dikarya</taxon>
        <taxon>Basidiomycota</taxon>
        <taxon>Agaricomycotina</taxon>
        <taxon>Agaricomycetes</taxon>
        <taxon>Agaricomycetidae</taxon>
        <taxon>Atheliales</taxon>
        <taxon>Atheliaceae</taxon>
        <taxon>Piloderma</taxon>
    </lineage>
</organism>
<protein>
    <submittedName>
        <fullName evidence="2">Uncharacterized protein</fullName>
    </submittedName>
</protein>